<gene>
    <name evidence="3" type="ORF">H9705_06840</name>
</gene>
<name>A0A9D2NAV5_9FIRM</name>
<evidence type="ECO:0008006" key="5">
    <source>
        <dbReference type="Google" id="ProtNLM"/>
    </source>
</evidence>
<reference evidence="3" key="2">
    <citation type="submission" date="2021-04" db="EMBL/GenBank/DDBJ databases">
        <authorList>
            <person name="Gilroy R."/>
        </authorList>
    </citation>
    <scope>NUCLEOTIDE SEQUENCE</scope>
    <source>
        <strain evidence="3">CHK185-5351</strain>
    </source>
</reference>
<feature type="signal peptide" evidence="2">
    <location>
        <begin position="1"/>
        <end position="31"/>
    </location>
</feature>
<feature type="region of interest" description="Disordered" evidence="1">
    <location>
        <begin position="32"/>
        <end position="74"/>
    </location>
</feature>
<comment type="caution">
    <text evidence="3">The sequence shown here is derived from an EMBL/GenBank/DDBJ whole genome shotgun (WGS) entry which is preliminary data.</text>
</comment>
<organism evidence="3 4">
    <name type="scientific">Candidatus Fusicatenibacter intestinigallinarum</name>
    <dbReference type="NCBI Taxonomy" id="2838598"/>
    <lineage>
        <taxon>Bacteria</taxon>
        <taxon>Bacillati</taxon>
        <taxon>Bacillota</taxon>
        <taxon>Clostridia</taxon>
        <taxon>Lachnospirales</taxon>
        <taxon>Lachnospiraceae</taxon>
        <taxon>Fusicatenibacter</taxon>
    </lineage>
</organism>
<evidence type="ECO:0000256" key="1">
    <source>
        <dbReference type="SAM" id="MobiDB-lite"/>
    </source>
</evidence>
<dbReference type="AlphaFoldDB" id="A0A9D2NAV5"/>
<keyword evidence="2" id="KW-0732">Signal</keyword>
<evidence type="ECO:0000313" key="3">
    <source>
        <dbReference type="EMBL" id="HJC15527.1"/>
    </source>
</evidence>
<reference evidence="3" key="1">
    <citation type="journal article" date="2021" name="PeerJ">
        <title>Extensive microbial diversity within the chicken gut microbiome revealed by metagenomics and culture.</title>
        <authorList>
            <person name="Gilroy R."/>
            <person name="Ravi A."/>
            <person name="Getino M."/>
            <person name="Pursley I."/>
            <person name="Horton D.L."/>
            <person name="Alikhan N.F."/>
            <person name="Baker D."/>
            <person name="Gharbi K."/>
            <person name="Hall N."/>
            <person name="Watson M."/>
            <person name="Adriaenssens E.M."/>
            <person name="Foster-Nyarko E."/>
            <person name="Jarju S."/>
            <person name="Secka A."/>
            <person name="Antonio M."/>
            <person name="Oren A."/>
            <person name="Chaudhuri R.R."/>
            <person name="La Ragione R."/>
            <person name="Hildebrand F."/>
            <person name="Pallen M.J."/>
        </authorList>
    </citation>
    <scope>NUCLEOTIDE SEQUENCE</scope>
    <source>
        <strain evidence="3">CHK185-5351</strain>
    </source>
</reference>
<feature type="compositionally biased region" description="Low complexity" evidence="1">
    <location>
        <begin position="36"/>
        <end position="66"/>
    </location>
</feature>
<dbReference type="Proteomes" id="UP000823849">
    <property type="component" value="Unassembled WGS sequence"/>
</dbReference>
<dbReference type="PROSITE" id="PS51257">
    <property type="entry name" value="PROKAR_LIPOPROTEIN"/>
    <property type="match status" value="1"/>
</dbReference>
<evidence type="ECO:0000256" key="2">
    <source>
        <dbReference type="SAM" id="SignalP"/>
    </source>
</evidence>
<proteinExistence type="predicted"/>
<evidence type="ECO:0000313" key="4">
    <source>
        <dbReference type="Proteomes" id="UP000823849"/>
    </source>
</evidence>
<protein>
    <recommendedName>
        <fullName evidence="5">DUF4367 domain-containing protein</fullName>
    </recommendedName>
</protein>
<feature type="chain" id="PRO_5039723471" description="DUF4367 domain-containing protein" evidence="2">
    <location>
        <begin position="32"/>
        <end position="310"/>
    </location>
</feature>
<accession>A0A9D2NAV5</accession>
<sequence length="310" mass="33411">MMKKSKTGKFLAAGTAMLLLVVVFFGCGAKADTEPESPASESSSAGADRRSAGPAADGSANLAEGESGAGEETENLAMYVPCGENGYVMVDQETGALFTVTMPEDIRDADGNSIGQEDLERGNILRIYGNGIMLESYPGQYPGVTRIQVEEEGDPSDADQYQEMIDGICPEADPSEIPSMSVEYRTPQAITTVTTMTGGYQWNYETEDGSMKSVIADASHITEWEFQDDIRLEEPADMTLLFSTAPEKVTVSRWAEGQSADTQPEGEKVEVQTGEDGLLFLEKAAPGYRYLICAEWENGSVEYGFRTVGG</sequence>
<dbReference type="EMBL" id="DWWU01000030">
    <property type="protein sequence ID" value="HJC15527.1"/>
    <property type="molecule type" value="Genomic_DNA"/>
</dbReference>